<dbReference type="Pfam" id="PF04351">
    <property type="entry name" value="PilP"/>
    <property type="match status" value="1"/>
</dbReference>
<evidence type="ECO:0000313" key="1">
    <source>
        <dbReference type="EMBL" id="QFI55796.1"/>
    </source>
</evidence>
<dbReference type="PROSITE" id="PS51257">
    <property type="entry name" value="PROKAR_LIPOPROTEIN"/>
    <property type="match status" value="1"/>
</dbReference>
<accession>A0A5J6WXD7</accession>
<reference evidence="1 2" key="1">
    <citation type="submission" date="2019-05" db="EMBL/GenBank/DDBJ databases">
        <title>OXA-830, a novel chromosomally encoded expanded-spectrum class D beta-lactamase in Aeromonas simiae.</title>
        <authorList>
            <person name="Zhou W."/>
            <person name="Chen Q."/>
        </authorList>
    </citation>
    <scope>NUCLEOTIDE SEQUENCE [LARGE SCALE GENOMIC DNA]</scope>
    <source>
        <strain evidence="1 2">A6</strain>
    </source>
</reference>
<dbReference type="KEGG" id="asim:FE240_14510"/>
<dbReference type="EMBL" id="CP040449">
    <property type="protein sequence ID" value="QFI55796.1"/>
    <property type="molecule type" value="Genomic_DNA"/>
</dbReference>
<sequence>MRGASLYIAMSLGLAGCNPHSDIEDYITEVRARPAQPIAPLPEVSPFIPLAYQATRQRSPFIQPKPEQGSALVVLKPECRPLPPREKEKLELYGLEHLTMAGTLAKQGQLWALVGTPDGQVIKVGLNRFMGLNHGKVVRIGKDAIELLETIPDGKGCWVTRDTRLAMTNTK</sequence>
<dbReference type="PIRSF" id="PIRSF016481">
    <property type="entry name" value="Pilus_assembly_PilP"/>
    <property type="match status" value="1"/>
</dbReference>
<protein>
    <submittedName>
        <fullName evidence="1">Pilus assembly protein PilP</fullName>
    </submittedName>
</protein>
<organism evidence="1 2">
    <name type="scientific">Aeromonas simiae</name>
    <dbReference type="NCBI Taxonomy" id="218936"/>
    <lineage>
        <taxon>Bacteria</taxon>
        <taxon>Pseudomonadati</taxon>
        <taxon>Pseudomonadota</taxon>
        <taxon>Gammaproteobacteria</taxon>
        <taxon>Aeromonadales</taxon>
        <taxon>Aeromonadaceae</taxon>
        <taxon>Aeromonas</taxon>
    </lineage>
</organism>
<evidence type="ECO:0000313" key="2">
    <source>
        <dbReference type="Proteomes" id="UP000594034"/>
    </source>
</evidence>
<dbReference type="AlphaFoldDB" id="A0A5J6WXD7"/>
<dbReference type="RefSeq" id="WP_193001906.1">
    <property type="nucleotide sequence ID" value="NZ_CP040449.1"/>
</dbReference>
<dbReference type="Gene3D" id="2.30.30.830">
    <property type="match status" value="1"/>
</dbReference>
<proteinExistence type="predicted"/>
<gene>
    <name evidence="1" type="ORF">FE240_14510</name>
</gene>
<name>A0A5J6WXD7_9GAMM</name>
<dbReference type="InterPro" id="IPR007446">
    <property type="entry name" value="PilP"/>
</dbReference>
<dbReference type="Proteomes" id="UP000594034">
    <property type="component" value="Chromosome"/>
</dbReference>
<keyword evidence="2" id="KW-1185">Reference proteome</keyword>